<dbReference type="EMBL" id="JAIWYP010000024">
    <property type="protein sequence ID" value="KAH3692234.1"/>
    <property type="molecule type" value="Genomic_DNA"/>
</dbReference>
<gene>
    <name evidence="1" type="ORF">DPMN_191590</name>
</gene>
<accession>A0A9D3Y331</accession>
<reference evidence="1" key="2">
    <citation type="submission" date="2020-11" db="EMBL/GenBank/DDBJ databases">
        <authorList>
            <person name="McCartney M.A."/>
            <person name="Auch B."/>
            <person name="Kono T."/>
            <person name="Mallez S."/>
            <person name="Becker A."/>
            <person name="Gohl D.M."/>
            <person name="Silverstein K.A.T."/>
            <person name="Koren S."/>
            <person name="Bechman K.B."/>
            <person name="Herman A."/>
            <person name="Abrahante J.E."/>
            <person name="Garbe J."/>
        </authorList>
    </citation>
    <scope>NUCLEOTIDE SEQUENCE</scope>
    <source>
        <strain evidence="1">Duluth1</strain>
        <tissue evidence="1">Whole animal</tissue>
    </source>
</reference>
<dbReference type="Proteomes" id="UP000828390">
    <property type="component" value="Unassembled WGS sequence"/>
</dbReference>
<keyword evidence="2" id="KW-1185">Reference proteome</keyword>
<reference evidence="1" key="1">
    <citation type="journal article" date="2019" name="bioRxiv">
        <title>The Genome of the Zebra Mussel, Dreissena polymorpha: A Resource for Invasive Species Research.</title>
        <authorList>
            <person name="McCartney M.A."/>
            <person name="Auch B."/>
            <person name="Kono T."/>
            <person name="Mallez S."/>
            <person name="Zhang Y."/>
            <person name="Obille A."/>
            <person name="Becker A."/>
            <person name="Abrahante J.E."/>
            <person name="Garbe J."/>
            <person name="Badalamenti J.P."/>
            <person name="Herman A."/>
            <person name="Mangelson H."/>
            <person name="Liachko I."/>
            <person name="Sullivan S."/>
            <person name="Sone E.D."/>
            <person name="Koren S."/>
            <person name="Silverstein K.A.T."/>
            <person name="Beckman K.B."/>
            <person name="Gohl D.M."/>
        </authorList>
    </citation>
    <scope>NUCLEOTIDE SEQUENCE</scope>
    <source>
        <strain evidence="1">Duluth1</strain>
        <tissue evidence="1">Whole animal</tissue>
    </source>
</reference>
<name>A0A9D3Y331_DREPO</name>
<proteinExistence type="predicted"/>
<evidence type="ECO:0000313" key="1">
    <source>
        <dbReference type="EMBL" id="KAH3692234.1"/>
    </source>
</evidence>
<sequence length="64" mass="6990">MEKNLLETGVLLMTPLTTPSLTMKATPWRCIESSPLNHIVRPSPVDVSPNASLLISASPMMSKR</sequence>
<organism evidence="1 2">
    <name type="scientific">Dreissena polymorpha</name>
    <name type="common">Zebra mussel</name>
    <name type="synonym">Mytilus polymorpha</name>
    <dbReference type="NCBI Taxonomy" id="45954"/>
    <lineage>
        <taxon>Eukaryota</taxon>
        <taxon>Metazoa</taxon>
        <taxon>Spiralia</taxon>
        <taxon>Lophotrochozoa</taxon>
        <taxon>Mollusca</taxon>
        <taxon>Bivalvia</taxon>
        <taxon>Autobranchia</taxon>
        <taxon>Heteroconchia</taxon>
        <taxon>Euheterodonta</taxon>
        <taxon>Imparidentia</taxon>
        <taxon>Neoheterodontei</taxon>
        <taxon>Myida</taxon>
        <taxon>Dreissenoidea</taxon>
        <taxon>Dreissenidae</taxon>
        <taxon>Dreissena</taxon>
    </lineage>
</organism>
<comment type="caution">
    <text evidence="1">The sequence shown here is derived from an EMBL/GenBank/DDBJ whole genome shotgun (WGS) entry which is preliminary data.</text>
</comment>
<evidence type="ECO:0000313" key="2">
    <source>
        <dbReference type="Proteomes" id="UP000828390"/>
    </source>
</evidence>
<protein>
    <submittedName>
        <fullName evidence="1">Uncharacterized protein</fullName>
    </submittedName>
</protein>
<dbReference type="AlphaFoldDB" id="A0A9D3Y331"/>